<evidence type="ECO:0000313" key="2">
    <source>
        <dbReference type="EMBL" id="SVB22273.1"/>
    </source>
</evidence>
<accession>A0A382CAJ9</accession>
<dbReference type="SUPFAM" id="SSF89796">
    <property type="entry name" value="CoA-transferase family III (CaiB/BaiF)"/>
    <property type="match status" value="1"/>
</dbReference>
<keyword evidence="1" id="KW-0808">Transferase</keyword>
<gene>
    <name evidence="2" type="ORF">METZ01_LOCUS175127</name>
</gene>
<evidence type="ECO:0008006" key="3">
    <source>
        <dbReference type="Google" id="ProtNLM"/>
    </source>
</evidence>
<proteinExistence type="predicted"/>
<dbReference type="Gene3D" id="3.40.50.10540">
    <property type="entry name" value="Crotonobetainyl-coa:carnitine coa-transferase, domain 1"/>
    <property type="match status" value="1"/>
</dbReference>
<feature type="non-terminal residue" evidence="2">
    <location>
        <position position="333"/>
    </location>
</feature>
<dbReference type="InterPro" id="IPR050483">
    <property type="entry name" value="CoA-transferase_III_domain"/>
</dbReference>
<protein>
    <recommendedName>
        <fullName evidence="3">CoA transferase</fullName>
    </recommendedName>
</protein>
<dbReference type="InterPro" id="IPR003673">
    <property type="entry name" value="CoA-Trfase_fam_III"/>
</dbReference>
<dbReference type="InterPro" id="IPR044855">
    <property type="entry name" value="CoA-Trfase_III_dom3_sf"/>
</dbReference>
<dbReference type="InterPro" id="IPR023606">
    <property type="entry name" value="CoA-Trfase_III_dom_1_sf"/>
</dbReference>
<dbReference type="Pfam" id="PF02515">
    <property type="entry name" value="CoA_transf_3"/>
    <property type="match status" value="1"/>
</dbReference>
<dbReference type="AlphaFoldDB" id="A0A382CAJ9"/>
<evidence type="ECO:0000256" key="1">
    <source>
        <dbReference type="ARBA" id="ARBA00022679"/>
    </source>
</evidence>
<organism evidence="2">
    <name type="scientific">marine metagenome</name>
    <dbReference type="NCBI Taxonomy" id="408172"/>
    <lineage>
        <taxon>unclassified sequences</taxon>
        <taxon>metagenomes</taxon>
        <taxon>ecological metagenomes</taxon>
    </lineage>
</organism>
<dbReference type="PANTHER" id="PTHR48207:SF3">
    <property type="entry name" value="SUCCINATE--HYDROXYMETHYLGLUTARATE COA-TRANSFERASE"/>
    <property type="match status" value="1"/>
</dbReference>
<name>A0A382CAJ9_9ZZZZ</name>
<dbReference type="Gene3D" id="3.30.1540.10">
    <property type="entry name" value="formyl-coa transferase, domain 3"/>
    <property type="match status" value="1"/>
</dbReference>
<dbReference type="GO" id="GO:0008410">
    <property type="term" value="F:CoA-transferase activity"/>
    <property type="evidence" value="ECO:0007669"/>
    <property type="project" value="TreeGrafter"/>
</dbReference>
<dbReference type="EMBL" id="UINC01033267">
    <property type="protein sequence ID" value="SVB22273.1"/>
    <property type="molecule type" value="Genomic_DNA"/>
</dbReference>
<reference evidence="2" key="1">
    <citation type="submission" date="2018-05" db="EMBL/GenBank/DDBJ databases">
        <authorList>
            <person name="Lanie J.A."/>
            <person name="Ng W.-L."/>
            <person name="Kazmierczak K.M."/>
            <person name="Andrzejewski T.M."/>
            <person name="Davidsen T.M."/>
            <person name="Wayne K.J."/>
            <person name="Tettelin H."/>
            <person name="Glass J.I."/>
            <person name="Rusch D."/>
            <person name="Podicherti R."/>
            <person name="Tsui H.-C.T."/>
            <person name="Winkler M.E."/>
        </authorList>
    </citation>
    <scope>NUCLEOTIDE SEQUENCE</scope>
</reference>
<dbReference type="PANTHER" id="PTHR48207">
    <property type="entry name" value="SUCCINATE--HYDROXYMETHYLGLUTARATE COA-TRANSFERASE"/>
    <property type="match status" value="1"/>
</dbReference>
<sequence length="333" mass="36868">MKALENIKVLDLTRALAGPYCTLMLGDYGADVIKVEVPSKGDDTRTWGPPFIKDQSSYFLSINRNKRSITLNLKDQAAKDIFMKLVSESDVLVENFTPGVAQRLGIDYETLKELNPGIIYCSISGFGQTGPYSRKPAYDQMMQGIGGIMSVTGEPDGPPMKMGVALTDIGAGMLGAYAVMIGLFHRSRTGHGQYIDISMLDLQVAWLTYQAGTYFATGQPPQRVGAAHPNLVPYQAFKCSDGKYVNIAIGNERFWERFCKALGRDDLITHEDYRLNMNRVNHRGPLVALLEDELLNKTSIEWITNFEDHGIPCGPVNDLAAVFSDPQVSERKM</sequence>